<dbReference type="PROSITE" id="PS51767">
    <property type="entry name" value="PEPTIDASE_A1"/>
    <property type="match status" value="1"/>
</dbReference>
<feature type="compositionally biased region" description="Polar residues" evidence="4">
    <location>
        <begin position="504"/>
        <end position="514"/>
    </location>
</feature>
<feature type="chain" id="PRO_5025686307" evidence="5">
    <location>
        <begin position="30"/>
        <end position="552"/>
    </location>
</feature>
<dbReference type="InterPro" id="IPR001461">
    <property type="entry name" value="Aspartic_peptidase_A1"/>
</dbReference>
<accession>A0A6A1UND2</accession>
<dbReference type="Pfam" id="PF14543">
    <property type="entry name" value="TAXi_N"/>
    <property type="match status" value="1"/>
</dbReference>
<dbReference type="PANTHER" id="PTHR13683">
    <property type="entry name" value="ASPARTYL PROTEASES"/>
    <property type="match status" value="1"/>
</dbReference>
<evidence type="ECO:0000256" key="4">
    <source>
        <dbReference type="SAM" id="MobiDB-lite"/>
    </source>
</evidence>
<evidence type="ECO:0000313" key="7">
    <source>
        <dbReference type="EMBL" id="KAB1201792.1"/>
    </source>
</evidence>
<dbReference type="InterPro" id="IPR032861">
    <property type="entry name" value="TAXi_N"/>
</dbReference>
<dbReference type="PANTHER" id="PTHR13683:SF826">
    <property type="entry name" value="ASPARTYL PROTEASE FAMILY PROTEIN 1"/>
    <property type="match status" value="1"/>
</dbReference>
<sequence length="552" mass="59336">MAWHRVTSTRYSSTLFVLFLALCIRSCHGLGSTFGFDIHHRFSDVVTGILGVEGLPEKGSLEYYVAMAHRDHFMRGRFLAATNNQSPPLAFSGGNETYFFPSLGHLYYASVSVGTPSSSFLVALDTGSDLFWLPCNCHKGGCKTSLELPTGTIYSPNFEEPVKDPQREVVEFEIRYCRQVLKFNTYSPESSTTSQMLPCSSPLCTTQCHSVSNACAYQVEYASANTSSGGVLVADVLHLVTDDGQSKAVDPQIILGCGEVQTGLFLGVGAPNGLFGLGMGNISVPSILAAEEFPNAFVMCFAHDGPGRISFGNNGSSGQGETPFDLGEPSPSYYHISMTQINVGSNSSVLGVSAIFDTGASFTSLSDPAYTFISESFNSQVEEKRLSSNSRIPFEYCYVLSANQTTIYVPDTNLTMESGAVYSVSNPTVVISVQGHGDIYCLAIFRSQDINVIGQNFMTNYNLVFDRDRMVLGWTWTDNCYTPPASSPSKSPAVPPPPPAVSPQTPTGSGNKSHTVPLASTPPPPPNDSPKLKPVTCALIIIILLLSFSAIV</sequence>
<name>A0A6A1UND2_9ROSI</name>
<evidence type="ECO:0000256" key="1">
    <source>
        <dbReference type="ARBA" id="ARBA00007447"/>
    </source>
</evidence>
<protein>
    <submittedName>
        <fullName evidence="7">Aspartic proteinase-like protein 1</fullName>
    </submittedName>
</protein>
<dbReference type="InterPro" id="IPR032799">
    <property type="entry name" value="TAXi_C"/>
</dbReference>
<dbReference type="Pfam" id="PF14541">
    <property type="entry name" value="TAXi_C"/>
    <property type="match status" value="1"/>
</dbReference>
<evidence type="ECO:0000259" key="6">
    <source>
        <dbReference type="PROSITE" id="PS51767"/>
    </source>
</evidence>
<evidence type="ECO:0000256" key="5">
    <source>
        <dbReference type="SAM" id="SignalP"/>
    </source>
</evidence>
<dbReference type="Proteomes" id="UP000516437">
    <property type="component" value="Chromosome 8"/>
</dbReference>
<dbReference type="PROSITE" id="PS00141">
    <property type="entry name" value="ASP_PROTEASE"/>
    <property type="match status" value="2"/>
</dbReference>
<feature type="active site" evidence="2">
    <location>
        <position position="125"/>
    </location>
</feature>
<keyword evidence="3" id="KW-0378">Hydrolase</keyword>
<organism evidence="7 8">
    <name type="scientific">Morella rubra</name>
    <name type="common">Chinese bayberry</name>
    <dbReference type="NCBI Taxonomy" id="262757"/>
    <lineage>
        <taxon>Eukaryota</taxon>
        <taxon>Viridiplantae</taxon>
        <taxon>Streptophyta</taxon>
        <taxon>Embryophyta</taxon>
        <taxon>Tracheophyta</taxon>
        <taxon>Spermatophyta</taxon>
        <taxon>Magnoliopsida</taxon>
        <taxon>eudicotyledons</taxon>
        <taxon>Gunneridae</taxon>
        <taxon>Pentapetalae</taxon>
        <taxon>rosids</taxon>
        <taxon>fabids</taxon>
        <taxon>Fagales</taxon>
        <taxon>Myricaceae</taxon>
        <taxon>Morella</taxon>
    </lineage>
</organism>
<feature type="domain" description="Peptidase A1" evidence="6">
    <location>
        <begin position="107"/>
        <end position="475"/>
    </location>
</feature>
<comment type="similarity">
    <text evidence="1 3">Belongs to the peptidase A1 family.</text>
</comment>
<evidence type="ECO:0000256" key="2">
    <source>
        <dbReference type="PIRSR" id="PIRSR601461-1"/>
    </source>
</evidence>
<dbReference type="AlphaFoldDB" id="A0A6A1UND2"/>
<evidence type="ECO:0000313" key="8">
    <source>
        <dbReference type="Proteomes" id="UP000516437"/>
    </source>
</evidence>
<dbReference type="GO" id="GO:0006508">
    <property type="term" value="P:proteolysis"/>
    <property type="evidence" value="ECO:0007669"/>
    <property type="project" value="UniProtKB-KW"/>
</dbReference>
<dbReference type="PRINTS" id="PR00792">
    <property type="entry name" value="PEPSIN"/>
</dbReference>
<reference evidence="7 8" key="1">
    <citation type="journal article" date="2019" name="Plant Biotechnol. J.">
        <title>The red bayberry genome and genetic basis of sex determination.</title>
        <authorList>
            <person name="Jia H.M."/>
            <person name="Jia H.J."/>
            <person name="Cai Q.L."/>
            <person name="Wang Y."/>
            <person name="Zhao H.B."/>
            <person name="Yang W.F."/>
            <person name="Wang G.Y."/>
            <person name="Li Y.H."/>
            <person name="Zhan D.L."/>
            <person name="Shen Y.T."/>
            <person name="Niu Q.F."/>
            <person name="Chang L."/>
            <person name="Qiu J."/>
            <person name="Zhao L."/>
            <person name="Xie H.B."/>
            <person name="Fu W.Y."/>
            <person name="Jin J."/>
            <person name="Li X.W."/>
            <person name="Jiao Y."/>
            <person name="Zhou C.C."/>
            <person name="Tu T."/>
            <person name="Chai C.Y."/>
            <person name="Gao J.L."/>
            <person name="Fan L.J."/>
            <person name="van de Weg E."/>
            <person name="Wang J.Y."/>
            <person name="Gao Z.S."/>
        </authorList>
    </citation>
    <scope>NUCLEOTIDE SEQUENCE [LARGE SCALE GENOMIC DNA]</scope>
    <source>
        <tissue evidence="7">Leaves</tissue>
    </source>
</reference>
<comment type="caution">
    <text evidence="7">The sequence shown here is derived from an EMBL/GenBank/DDBJ whole genome shotgun (WGS) entry which is preliminary data.</text>
</comment>
<dbReference type="InterPro" id="IPR001969">
    <property type="entry name" value="Aspartic_peptidase_AS"/>
</dbReference>
<dbReference type="Gene3D" id="2.40.70.10">
    <property type="entry name" value="Acid Proteases"/>
    <property type="match status" value="2"/>
</dbReference>
<evidence type="ECO:0000256" key="3">
    <source>
        <dbReference type="RuleBase" id="RU000454"/>
    </source>
</evidence>
<dbReference type="EMBL" id="RXIC02000026">
    <property type="protein sequence ID" value="KAB1201792.1"/>
    <property type="molecule type" value="Genomic_DNA"/>
</dbReference>
<dbReference type="InterPro" id="IPR021109">
    <property type="entry name" value="Peptidase_aspartic_dom_sf"/>
</dbReference>
<dbReference type="GO" id="GO:0004190">
    <property type="term" value="F:aspartic-type endopeptidase activity"/>
    <property type="evidence" value="ECO:0007669"/>
    <property type="project" value="UniProtKB-KW"/>
</dbReference>
<keyword evidence="5" id="KW-0732">Signal</keyword>
<feature type="signal peptide" evidence="5">
    <location>
        <begin position="1"/>
        <end position="29"/>
    </location>
</feature>
<keyword evidence="3" id="KW-0064">Aspartyl protease</keyword>
<dbReference type="SUPFAM" id="SSF50630">
    <property type="entry name" value="Acid proteases"/>
    <property type="match status" value="1"/>
</dbReference>
<feature type="region of interest" description="Disordered" evidence="4">
    <location>
        <begin position="485"/>
        <end position="530"/>
    </location>
</feature>
<gene>
    <name evidence="7" type="ORF">CJ030_MR8G022496</name>
</gene>
<dbReference type="FunFam" id="2.40.70.10:FF:000014">
    <property type="entry name" value="Aspartyl protease family protein 1"/>
    <property type="match status" value="1"/>
</dbReference>
<dbReference type="InterPro" id="IPR033121">
    <property type="entry name" value="PEPTIDASE_A1"/>
</dbReference>
<feature type="active site" evidence="2">
    <location>
        <position position="357"/>
    </location>
</feature>
<dbReference type="OrthoDB" id="2747330at2759"/>
<proteinExistence type="inferred from homology"/>
<keyword evidence="8" id="KW-1185">Reference proteome</keyword>
<keyword evidence="3" id="KW-0645">Protease</keyword>